<keyword evidence="2" id="KW-1185">Reference proteome</keyword>
<gene>
    <name evidence="1" type="ORF">K7432_007197</name>
</gene>
<name>A0ABR2WTS0_9FUNG</name>
<proteinExistence type="predicted"/>
<accession>A0ABR2WTS0</accession>
<evidence type="ECO:0000313" key="2">
    <source>
        <dbReference type="Proteomes" id="UP001479436"/>
    </source>
</evidence>
<comment type="caution">
    <text evidence="1">The sequence shown here is derived from an EMBL/GenBank/DDBJ whole genome shotgun (WGS) entry which is preliminary data.</text>
</comment>
<protein>
    <submittedName>
        <fullName evidence="1">Uncharacterized protein</fullName>
    </submittedName>
</protein>
<organism evidence="1 2">
    <name type="scientific">Basidiobolus ranarum</name>
    <dbReference type="NCBI Taxonomy" id="34480"/>
    <lineage>
        <taxon>Eukaryota</taxon>
        <taxon>Fungi</taxon>
        <taxon>Fungi incertae sedis</taxon>
        <taxon>Zoopagomycota</taxon>
        <taxon>Entomophthoromycotina</taxon>
        <taxon>Basidiobolomycetes</taxon>
        <taxon>Basidiobolales</taxon>
        <taxon>Basidiobolaceae</taxon>
        <taxon>Basidiobolus</taxon>
    </lineage>
</organism>
<sequence>MGDYGKHKMRRLSEPRISKSCNSVSLTNEDILLSHQDIHHNPLLLDTHSIQQYSSIGPGTLLRGHSMDSTNWDLSAKISNNYGNYVGKSQHTSNHMNFSASFSMNSIQVSQAGIPLDGSMSSVSSTPIPYMDDMNYSIYASGENFL</sequence>
<dbReference type="EMBL" id="JASJQH010000346">
    <property type="protein sequence ID" value="KAK9764907.1"/>
    <property type="molecule type" value="Genomic_DNA"/>
</dbReference>
<reference evidence="1 2" key="1">
    <citation type="submission" date="2023-04" db="EMBL/GenBank/DDBJ databases">
        <title>Genome of Basidiobolus ranarum AG-B5.</title>
        <authorList>
            <person name="Stajich J.E."/>
            <person name="Carter-House D."/>
            <person name="Gryganskyi A."/>
        </authorList>
    </citation>
    <scope>NUCLEOTIDE SEQUENCE [LARGE SCALE GENOMIC DNA]</scope>
    <source>
        <strain evidence="1 2">AG-B5</strain>
    </source>
</reference>
<evidence type="ECO:0000313" key="1">
    <source>
        <dbReference type="EMBL" id="KAK9764907.1"/>
    </source>
</evidence>
<dbReference type="Proteomes" id="UP001479436">
    <property type="component" value="Unassembled WGS sequence"/>
</dbReference>